<keyword evidence="4" id="KW-1185">Reference proteome</keyword>
<dbReference type="InterPro" id="IPR014729">
    <property type="entry name" value="Rossmann-like_a/b/a_fold"/>
</dbReference>
<dbReference type="PANTHER" id="PTHR46268">
    <property type="entry name" value="STRESS RESPONSE PROTEIN NHAX"/>
    <property type="match status" value="1"/>
</dbReference>
<evidence type="ECO:0000256" key="1">
    <source>
        <dbReference type="ARBA" id="ARBA00008791"/>
    </source>
</evidence>
<organism evidence="3 4">
    <name type="scientific">Parasporobacterium paucivorans DSM 15970</name>
    <dbReference type="NCBI Taxonomy" id="1122934"/>
    <lineage>
        <taxon>Bacteria</taxon>
        <taxon>Bacillati</taxon>
        <taxon>Bacillota</taxon>
        <taxon>Clostridia</taxon>
        <taxon>Lachnospirales</taxon>
        <taxon>Lachnospiraceae</taxon>
        <taxon>Parasporobacterium</taxon>
    </lineage>
</organism>
<dbReference type="OrthoDB" id="9794782at2"/>
<evidence type="ECO:0000313" key="3">
    <source>
        <dbReference type="EMBL" id="SHJ58465.1"/>
    </source>
</evidence>
<dbReference type="CDD" id="cd00293">
    <property type="entry name" value="USP-like"/>
    <property type="match status" value="1"/>
</dbReference>
<dbReference type="SUPFAM" id="SSF52402">
    <property type="entry name" value="Adenine nucleotide alpha hydrolases-like"/>
    <property type="match status" value="1"/>
</dbReference>
<protein>
    <submittedName>
        <fullName evidence="3">Nucleotide-binding universal stress protein, UspA family</fullName>
    </submittedName>
</protein>
<evidence type="ECO:0000259" key="2">
    <source>
        <dbReference type="Pfam" id="PF00582"/>
    </source>
</evidence>
<dbReference type="InterPro" id="IPR006015">
    <property type="entry name" value="Universal_stress_UspA"/>
</dbReference>
<dbReference type="EMBL" id="FQYT01000027">
    <property type="protein sequence ID" value="SHJ58465.1"/>
    <property type="molecule type" value="Genomic_DNA"/>
</dbReference>
<dbReference type="RefSeq" id="WP_094757439.1">
    <property type="nucleotide sequence ID" value="NZ_FQYT01000027.1"/>
</dbReference>
<dbReference type="InterPro" id="IPR006016">
    <property type="entry name" value="UspA"/>
</dbReference>
<dbReference type="AlphaFoldDB" id="A0A1M6KHS7"/>
<proteinExistence type="inferred from homology"/>
<dbReference type="Pfam" id="PF00582">
    <property type="entry name" value="Usp"/>
    <property type="match status" value="1"/>
</dbReference>
<evidence type="ECO:0000313" key="4">
    <source>
        <dbReference type="Proteomes" id="UP000184342"/>
    </source>
</evidence>
<accession>A0A1M6KHS7</accession>
<reference evidence="3 4" key="1">
    <citation type="submission" date="2016-11" db="EMBL/GenBank/DDBJ databases">
        <authorList>
            <person name="Jaros S."/>
            <person name="Januszkiewicz K."/>
            <person name="Wedrychowicz H."/>
        </authorList>
    </citation>
    <scope>NUCLEOTIDE SEQUENCE [LARGE SCALE GENOMIC DNA]</scope>
    <source>
        <strain evidence="3 4">DSM 15970</strain>
    </source>
</reference>
<gene>
    <name evidence="3" type="ORF">SAMN02745691_02194</name>
</gene>
<dbReference type="PANTHER" id="PTHR46268:SF6">
    <property type="entry name" value="UNIVERSAL STRESS PROTEIN UP12"/>
    <property type="match status" value="1"/>
</dbReference>
<feature type="domain" description="UspA" evidence="2">
    <location>
        <begin position="4"/>
        <end position="139"/>
    </location>
</feature>
<dbReference type="STRING" id="1122934.SAMN02745691_02194"/>
<dbReference type="Proteomes" id="UP000184342">
    <property type="component" value="Unassembled WGS sequence"/>
</dbReference>
<sequence length="139" mass="15396">MAISKILVPVDGSSYSQQALEQAKLFAESFGSEIILLHVIDNTNIYPRDMSDKIRQENHRMSTKLLEKEKNSIASLNVKISTIQKEGVPYDEIIRQAEESDVDMIIMGSRGTSGVSRVLMGSVTRKVAVGSEKSVLIVR</sequence>
<comment type="similarity">
    <text evidence="1">Belongs to the universal stress protein A family.</text>
</comment>
<dbReference type="PRINTS" id="PR01438">
    <property type="entry name" value="UNVRSLSTRESS"/>
</dbReference>
<name>A0A1M6KHS7_9FIRM</name>
<dbReference type="Gene3D" id="3.40.50.620">
    <property type="entry name" value="HUPs"/>
    <property type="match status" value="1"/>
</dbReference>